<dbReference type="PANTHER" id="PTHR34427:SF5">
    <property type="entry name" value="DUF4283 DOMAIN-CONTAINING PROTEIN"/>
    <property type="match status" value="1"/>
</dbReference>
<sequence length="351" mass="39217">MGGFNGRKEHKQSEWGGGKLGLEISYAEVVKRQKNRDRKLVRMELSRRRGPGNFGANTGKSLGAERQPGAARLEKNRVLLEFELLGEAIRVMSSGKRSFGGFHLGLERWNPRNGCSEEGEITNEVWVRIVGLPLSLWNLTILRRVGEECGGFIAMDPRTEKLQELQWARILIRTDGEDLPSVLEIAVEEKVYSLVLWWELKPALRKAQENRREAKESTRGEVRGDGVSRADTRVEKELESTRLEALLLPEERMRVQEGGVGRVLAKRAQGGSRARPIMDVVELGPYSSGLDLGSKEKKRGVGFTLKGQQWAENLKLKEVMGEVAGPEAGPSKKWWTAEEGKPIVRRGNGSG</sequence>
<organism evidence="2 3">
    <name type="scientific">Vitis vinifera</name>
    <name type="common">Grape</name>
    <dbReference type="NCBI Taxonomy" id="29760"/>
    <lineage>
        <taxon>Eukaryota</taxon>
        <taxon>Viridiplantae</taxon>
        <taxon>Streptophyta</taxon>
        <taxon>Embryophyta</taxon>
        <taxon>Tracheophyta</taxon>
        <taxon>Spermatophyta</taxon>
        <taxon>Magnoliopsida</taxon>
        <taxon>eudicotyledons</taxon>
        <taxon>Gunneridae</taxon>
        <taxon>Pentapetalae</taxon>
        <taxon>rosids</taxon>
        <taxon>Vitales</taxon>
        <taxon>Vitaceae</taxon>
        <taxon>Viteae</taxon>
        <taxon>Vitis</taxon>
    </lineage>
</organism>
<reference evidence="2 3" key="1">
    <citation type="journal article" date="2018" name="PLoS Genet.">
        <title>Population sequencing reveals clonal diversity and ancestral inbreeding in the grapevine cultivar Chardonnay.</title>
        <authorList>
            <person name="Roach M.J."/>
            <person name="Johnson D.L."/>
            <person name="Bohlmann J."/>
            <person name="van Vuuren H.J."/>
            <person name="Jones S.J."/>
            <person name="Pretorius I.S."/>
            <person name="Schmidt S.A."/>
            <person name="Borneman A.R."/>
        </authorList>
    </citation>
    <scope>NUCLEOTIDE SEQUENCE [LARGE SCALE GENOMIC DNA]</scope>
    <source>
        <strain evidence="3">cv. Chardonnay</strain>
        <tissue evidence="2">Leaf</tissue>
    </source>
</reference>
<gene>
    <name evidence="2" type="ORF">CK203_100995</name>
</gene>
<name>A0A438DFZ5_VITVI</name>
<proteinExistence type="predicted"/>
<accession>A0A438DFZ5</accession>
<dbReference type="EMBL" id="QGNW01001643">
    <property type="protein sequence ID" value="RVW34349.1"/>
    <property type="molecule type" value="Genomic_DNA"/>
</dbReference>
<evidence type="ECO:0000313" key="2">
    <source>
        <dbReference type="EMBL" id="RVW34349.1"/>
    </source>
</evidence>
<comment type="caution">
    <text evidence="2">The sequence shown here is derived from an EMBL/GenBank/DDBJ whole genome shotgun (WGS) entry which is preliminary data.</text>
</comment>
<dbReference type="AlphaFoldDB" id="A0A438DFZ5"/>
<dbReference type="Proteomes" id="UP000288805">
    <property type="component" value="Unassembled WGS sequence"/>
</dbReference>
<feature type="region of interest" description="Disordered" evidence="1">
    <location>
        <begin position="209"/>
        <end position="230"/>
    </location>
</feature>
<evidence type="ECO:0000313" key="3">
    <source>
        <dbReference type="Proteomes" id="UP000288805"/>
    </source>
</evidence>
<dbReference type="PANTHER" id="PTHR34427">
    <property type="entry name" value="DUF4283 DOMAIN PROTEIN"/>
    <property type="match status" value="1"/>
</dbReference>
<protein>
    <submittedName>
        <fullName evidence="2">Uncharacterized protein</fullName>
    </submittedName>
</protein>
<evidence type="ECO:0000256" key="1">
    <source>
        <dbReference type="SAM" id="MobiDB-lite"/>
    </source>
</evidence>